<dbReference type="EMBL" id="JAMXLX010000011">
    <property type="protein sequence ID" value="MCO5959777.1"/>
    <property type="molecule type" value="Genomic_DNA"/>
</dbReference>
<evidence type="ECO:0000313" key="3">
    <source>
        <dbReference type="EMBL" id="MCO5959777.1"/>
    </source>
</evidence>
<accession>A0AAJ1C122</accession>
<feature type="transmembrane region" description="Helical" evidence="2">
    <location>
        <begin position="294"/>
        <end position="319"/>
    </location>
</feature>
<dbReference type="Proteomes" id="UP001155380">
    <property type="component" value="Unassembled WGS sequence"/>
</dbReference>
<proteinExistence type="predicted"/>
<keyword evidence="2" id="KW-0812">Transmembrane</keyword>
<evidence type="ECO:0000313" key="4">
    <source>
        <dbReference type="Proteomes" id="UP001155380"/>
    </source>
</evidence>
<sequence>MSRNVKHTVPLLSDAVICRFMEEACRILGADQYTFLLGAAPQSMTVSVDQKPEILNEVLSHNGNLIQNAQFSIDRFTISYHQGADEASVGFATLEIRNDQASHPPLANPYGVEKIIEIDALVSRRFLSPSISSPFIYRDPKVFRELMNSHQRMLEQMQKTVASVGEEAAAARRKLEEEYWGKNSKLLKDYDKKRDQLEAEIAAHRRRLEDEESALQVRVKALDDRNNTHARRALHTNLKARIAEHASKFELTKDTNQRRQPIHIAVWIAMVGLLLLLLYTTYNSTVVFSESPSMTVSVIAALKPLGLTVALLGLLSWYIRWMNRWFERHADAEFQLKQFELDIDRASWVVETSLEWRFEQNNSIPDHLLESISRNLFTKGEKDEGADAHPADYLASALLGRASGLRLKVPGGEIEYGKGGIKALQKDTIETPASSALP</sequence>
<feature type="coiled-coil region" evidence="1">
    <location>
        <begin position="154"/>
        <end position="225"/>
    </location>
</feature>
<evidence type="ECO:0000256" key="1">
    <source>
        <dbReference type="SAM" id="Coils"/>
    </source>
</evidence>
<evidence type="ECO:0000256" key="2">
    <source>
        <dbReference type="SAM" id="Phobius"/>
    </source>
</evidence>
<gene>
    <name evidence="3" type="ORF">NBH21_23650</name>
</gene>
<keyword evidence="2" id="KW-1133">Transmembrane helix</keyword>
<feature type="transmembrane region" description="Helical" evidence="2">
    <location>
        <begin position="262"/>
        <end position="282"/>
    </location>
</feature>
<dbReference type="AlphaFoldDB" id="A0AAJ1C122"/>
<dbReference type="RefSeq" id="WP_250916309.1">
    <property type="nucleotide sequence ID" value="NZ_JAMXLX010000011.1"/>
</dbReference>
<protein>
    <submittedName>
        <fullName evidence="3">Uncharacterized protein</fullName>
    </submittedName>
</protein>
<reference evidence="3" key="1">
    <citation type="submission" date="2022-06" db="EMBL/GenBank/DDBJ databases">
        <authorList>
            <person name="Sun Q."/>
        </authorList>
    </citation>
    <scope>NUCLEOTIDE SEQUENCE</scope>
    <source>
        <strain evidence="3">S101</strain>
    </source>
</reference>
<keyword evidence="1" id="KW-0175">Coiled coil</keyword>
<organism evidence="3 4">
    <name type="scientific">Ciceribacter sichuanensis</name>
    <dbReference type="NCBI Taxonomy" id="2949647"/>
    <lineage>
        <taxon>Bacteria</taxon>
        <taxon>Pseudomonadati</taxon>
        <taxon>Pseudomonadota</taxon>
        <taxon>Alphaproteobacteria</taxon>
        <taxon>Hyphomicrobiales</taxon>
        <taxon>Rhizobiaceae</taxon>
        <taxon>Ciceribacter</taxon>
    </lineage>
</organism>
<name>A0AAJ1C122_9HYPH</name>
<keyword evidence="2" id="KW-0472">Membrane</keyword>
<comment type="caution">
    <text evidence="3">The sequence shown here is derived from an EMBL/GenBank/DDBJ whole genome shotgun (WGS) entry which is preliminary data.</text>
</comment>